<feature type="transmembrane region" description="Helical" evidence="7">
    <location>
        <begin position="123"/>
        <end position="147"/>
    </location>
</feature>
<comment type="subcellular location">
    <subcellularLocation>
        <location evidence="1">Cell membrane</location>
        <topology evidence="1">Multi-pass membrane protein</topology>
    </subcellularLocation>
</comment>
<proteinExistence type="predicted"/>
<dbReference type="InterPro" id="IPR007895">
    <property type="entry name" value="MASE1"/>
</dbReference>
<dbReference type="EMBL" id="CP011340">
    <property type="protein sequence ID" value="ALC25157.1"/>
    <property type="molecule type" value="Genomic_DNA"/>
</dbReference>
<organism evidence="8">
    <name type="scientific">Streptomyces pristinaespiralis</name>
    <dbReference type="NCBI Taxonomy" id="38300"/>
    <lineage>
        <taxon>Bacteria</taxon>
        <taxon>Bacillati</taxon>
        <taxon>Actinomycetota</taxon>
        <taxon>Actinomycetes</taxon>
        <taxon>Kitasatosporales</taxon>
        <taxon>Streptomycetaceae</taxon>
        <taxon>Streptomyces</taxon>
    </lineage>
</organism>
<evidence type="ECO:0000313" key="8">
    <source>
        <dbReference type="EMBL" id="ALC25157.1"/>
    </source>
</evidence>
<evidence type="ECO:0000313" key="9">
    <source>
        <dbReference type="Proteomes" id="UP000060513"/>
    </source>
</evidence>
<feature type="compositionally biased region" description="Basic and acidic residues" evidence="6">
    <location>
        <begin position="329"/>
        <end position="338"/>
    </location>
</feature>
<feature type="region of interest" description="Disordered" evidence="6">
    <location>
        <begin position="324"/>
        <end position="352"/>
    </location>
</feature>
<reference evidence="8 9" key="1">
    <citation type="submission" date="2015-08" db="EMBL/GenBank/DDBJ databases">
        <title>Genome sequence of the pristinamycin over-producing bacterium Streptomyces pristinaespiralis HCCB10218.</title>
        <authorList>
            <person name="Tian J."/>
            <person name="Yang J."/>
            <person name="Li L."/>
            <person name="Ruan L."/>
            <person name="Wei W."/>
            <person name="Zheng G."/>
            <person name="Wei Z."/>
            <person name="Yang S."/>
            <person name="Ge M."/>
            <person name="Jiang W."/>
            <person name="Lu Y."/>
        </authorList>
    </citation>
    <scope>NUCLEOTIDE SEQUENCE [LARGE SCALE GENOMIC DNA]</scope>
    <source>
        <strain evidence="8 9">HCCB 10218</strain>
    </source>
</reference>
<dbReference type="STRING" id="38300.SPRI_6851"/>
<gene>
    <name evidence="8" type="ORF">SPRI_6851</name>
</gene>
<evidence type="ECO:0000256" key="6">
    <source>
        <dbReference type="SAM" id="MobiDB-lite"/>
    </source>
</evidence>
<feature type="transmembrane region" description="Helical" evidence="7">
    <location>
        <begin position="159"/>
        <end position="180"/>
    </location>
</feature>
<accession>A0A0M4DZE0</accession>
<evidence type="ECO:0000256" key="5">
    <source>
        <dbReference type="ARBA" id="ARBA00023136"/>
    </source>
</evidence>
<feature type="transmembrane region" description="Helical" evidence="7">
    <location>
        <begin position="49"/>
        <end position="68"/>
    </location>
</feature>
<feature type="transmembrane region" description="Helical" evidence="7">
    <location>
        <begin position="75"/>
        <end position="103"/>
    </location>
</feature>
<feature type="transmembrane region" description="Helical" evidence="7">
    <location>
        <begin position="192"/>
        <end position="212"/>
    </location>
</feature>
<keyword evidence="3 7" id="KW-0812">Transmembrane</keyword>
<evidence type="ECO:0000256" key="4">
    <source>
        <dbReference type="ARBA" id="ARBA00022989"/>
    </source>
</evidence>
<protein>
    <submittedName>
        <fullName evidence="8">Membrane protein</fullName>
    </submittedName>
</protein>
<dbReference type="Pfam" id="PF05231">
    <property type="entry name" value="MASE1"/>
    <property type="match status" value="1"/>
</dbReference>
<dbReference type="KEGG" id="spri:SPRI_6851"/>
<sequence>MSCVVRSVKIRGPAAAVLRVLAVAAAYWAGGRIGLLQQVVVEGAVVTPLWPPTGIALACLLWMGARVWPGIALGALLTIATIDTVGPATLGILAGNTLAPLAAYLMLRRVGFHPGLDRLRDGLALVFLGALGGMLVSATFGACTLVLSGSLPLGEFWPVWSAWWAGDAMGVLVITPLLLVLRRAHLPRDIRAWWWTEAAALALVSVAVTLLATRVSVSLLFLVFPMLIWAALRFQLAGSVPCAVLISVLAISAATEGTGPFTDRSMLEVMVVLQALNGCAALTGLLLASIVTEQIAVRRRIEDACAALAEVVEQLAPGDAAHLWTPLDDGQRAGDRGRPGRQGPGRPDRAPG</sequence>
<dbReference type="GO" id="GO:0005886">
    <property type="term" value="C:plasma membrane"/>
    <property type="evidence" value="ECO:0007669"/>
    <property type="project" value="UniProtKB-SubCell"/>
</dbReference>
<evidence type="ECO:0000256" key="7">
    <source>
        <dbReference type="SAM" id="Phobius"/>
    </source>
</evidence>
<keyword evidence="4 7" id="KW-1133">Transmembrane helix</keyword>
<evidence type="ECO:0000256" key="2">
    <source>
        <dbReference type="ARBA" id="ARBA00022475"/>
    </source>
</evidence>
<evidence type="ECO:0000256" key="3">
    <source>
        <dbReference type="ARBA" id="ARBA00022692"/>
    </source>
</evidence>
<dbReference type="PATRIC" id="fig|38300.4.peg.7171"/>
<keyword evidence="5 7" id="KW-0472">Membrane</keyword>
<keyword evidence="2" id="KW-1003">Cell membrane</keyword>
<feature type="transmembrane region" description="Helical" evidence="7">
    <location>
        <begin position="219"/>
        <end position="251"/>
    </location>
</feature>
<feature type="transmembrane region" description="Helical" evidence="7">
    <location>
        <begin position="271"/>
        <end position="291"/>
    </location>
</feature>
<evidence type="ECO:0000256" key="1">
    <source>
        <dbReference type="ARBA" id="ARBA00004651"/>
    </source>
</evidence>
<name>A0A0M4DZE0_STRPR</name>
<dbReference type="Proteomes" id="UP000060513">
    <property type="component" value="Chromosome"/>
</dbReference>
<dbReference type="AlphaFoldDB" id="A0A0M4DZE0"/>
<feature type="transmembrane region" description="Helical" evidence="7">
    <location>
        <begin position="12"/>
        <end position="29"/>
    </location>
</feature>
<dbReference type="OrthoDB" id="4137374at2"/>